<organism evidence="2 3">
    <name type="scientific">Delitschia confertaspora ATCC 74209</name>
    <dbReference type="NCBI Taxonomy" id="1513339"/>
    <lineage>
        <taxon>Eukaryota</taxon>
        <taxon>Fungi</taxon>
        <taxon>Dikarya</taxon>
        <taxon>Ascomycota</taxon>
        <taxon>Pezizomycotina</taxon>
        <taxon>Dothideomycetes</taxon>
        <taxon>Pleosporomycetidae</taxon>
        <taxon>Pleosporales</taxon>
        <taxon>Delitschiaceae</taxon>
        <taxon>Delitschia</taxon>
    </lineage>
</organism>
<feature type="compositionally biased region" description="Basic and acidic residues" evidence="1">
    <location>
        <begin position="97"/>
        <end position="110"/>
    </location>
</feature>
<keyword evidence="3" id="KW-1185">Reference proteome</keyword>
<dbReference type="EMBL" id="ML993934">
    <property type="protein sequence ID" value="KAF2202502.1"/>
    <property type="molecule type" value="Genomic_DNA"/>
</dbReference>
<sequence>MSGYTLGSAKVTFGKIRRKIKAFDGSADGTAAVAPATPKKAASAAPKTPKSSAKRGAATNTGEDGSPTKKSKATPKGRGKKKVVKAEEDAMDNEDDVGLKRKVERYVKEEVVDEDEELEDENGGSQSLFGDGAV</sequence>
<feature type="compositionally biased region" description="Acidic residues" evidence="1">
    <location>
        <begin position="111"/>
        <end position="122"/>
    </location>
</feature>
<name>A0A9P4JNF5_9PLEO</name>
<feature type="region of interest" description="Disordered" evidence="1">
    <location>
        <begin position="24"/>
        <end position="134"/>
    </location>
</feature>
<evidence type="ECO:0000256" key="1">
    <source>
        <dbReference type="SAM" id="MobiDB-lite"/>
    </source>
</evidence>
<reference evidence="2" key="1">
    <citation type="journal article" date="2020" name="Stud. Mycol.">
        <title>101 Dothideomycetes genomes: a test case for predicting lifestyles and emergence of pathogens.</title>
        <authorList>
            <person name="Haridas S."/>
            <person name="Albert R."/>
            <person name="Binder M."/>
            <person name="Bloem J."/>
            <person name="Labutti K."/>
            <person name="Salamov A."/>
            <person name="Andreopoulos B."/>
            <person name="Baker S."/>
            <person name="Barry K."/>
            <person name="Bills G."/>
            <person name="Bluhm B."/>
            <person name="Cannon C."/>
            <person name="Castanera R."/>
            <person name="Culley D."/>
            <person name="Daum C."/>
            <person name="Ezra D."/>
            <person name="Gonzalez J."/>
            <person name="Henrissat B."/>
            <person name="Kuo A."/>
            <person name="Liang C."/>
            <person name="Lipzen A."/>
            <person name="Lutzoni F."/>
            <person name="Magnuson J."/>
            <person name="Mondo S."/>
            <person name="Nolan M."/>
            <person name="Ohm R."/>
            <person name="Pangilinan J."/>
            <person name="Park H.-J."/>
            <person name="Ramirez L."/>
            <person name="Alfaro M."/>
            <person name="Sun H."/>
            <person name="Tritt A."/>
            <person name="Yoshinaga Y."/>
            <person name="Zwiers L.-H."/>
            <person name="Turgeon B."/>
            <person name="Goodwin S."/>
            <person name="Spatafora J."/>
            <person name="Crous P."/>
            <person name="Grigoriev I."/>
        </authorList>
    </citation>
    <scope>NUCLEOTIDE SEQUENCE</scope>
    <source>
        <strain evidence="2">ATCC 74209</strain>
    </source>
</reference>
<accession>A0A9P4JNF5</accession>
<dbReference type="AlphaFoldDB" id="A0A9P4JNF5"/>
<feature type="compositionally biased region" description="Basic residues" evidence="1">
    <location>
        <begin position="69"/>
        <end position="83"/>
    </location>
</feature>
<protein>
    <submittedName>
        <fullName evidence="2">Uncharacterized protein</fullName>
    </submittedName>
</protein>
<dbReference type="OrthoDB" id="5403747at2759"/>
<dbReference type="Proteomes" id="UP000799536">
    <property type="component" value="Unassembled WGS sequence"/>
</dbReference>
<gene>
    <name evidence="2" type="ORF">GQ43DRAFT_439644</name>
</gene>
<evidence type="ECO:0000313" key="2">
    <source>
        <dbReference type="EMBL" id="KAF2202502.1"/>
    </source>
</evidence>
<evidence type="ECO:0000313" key="3">
    <source>
        <dbReference type="Proteomes" id="UP000799536"/>
    </source>
</evidence>
<comment type="caution">
    <text evidence="2">The sequence shown here is derived from an EMBL/GenBank/DDBJ whole genome shotgun (WGS) entry which is preliminary data.</text>
</comment>
<proteinExistence type="predicted"/>
<feature type="compositionally biased region" description="Low complexity" evidence="1">
    <location>
        <begin position="30"/>
        <end position="51"/>
    </location>
</feature>